<gene>
    <name evidence="2" type="ORF">PPSIR1_22606</name>
</gene>
<dbReference type="SUPFAM" id="SSF158682">
    <property type="entry name" value="TerB-like"/>
    <property type="match status" value="1"/>
</dbReference>
<sequence length="114" mass="12139">MVVVDGEIDRDELAQVKGVYVDLTGETLDPAALASRAARRLHSDDPAQLHPDLGVGLDEGAKRRVMAAAYAVAEADGFVLEEEDQLLLLLSRALGLSEDVYRLAMSGLLSTSSS</sequence>
<dbReference type="InterPro" id="IPR029024">
    <property type="entry name" value="TerB-like"/>
</dbReference>
<dbReference type="Proteomes" id="UP000005801">
    <property type="component" value="Unassembled WGS sequence"/>
</dbReference>
<evidence type="ECO:0000313" key="2">
    <source>
        <dbReference type="EMBL" id="EDM79881.1"/>
    </source>
</evidence>
<dbReference type="STRING" id="391625.PPSIR1_22606"/>
<comment type="caution">
    <text evidence="2">The sequence shown here is derived from an EMBL/GenBank/DDBJ whole genome shotgun (WGS) entry which is preliminary data.</text>
</comment>
<dbReference type="InterPro" id="IPR007791">
    <property type="entry name" value="DjlA_N"/>
</dbReference>
<evidence type="ECO:0000259" key="1">
    <source>
        <dbReference type="Pfam" id="PF05099"/>
    </source>
</evidence>
<dbReference type="AlphaFoldDB" id="A6G2E4"/>
<feature type="domain" description="Co-chaperone DjlA N-terminal" evidence="1">
    <location>
        <begin position="1"/>
        <end position="102"/>
    </location>
</feature>
<keyword evidence="3" id="KW-1185">Reference proteome</keyword>
<dbReference type="EMBL" id="ABCS01000015">
    <property type="protein sequence ID" value="EDM79881.1"/>
    <property type="molecule type" value="Genomic_DNA"/>
</dbReference>
<organism evidence="2 3">
    <name type="scientific">Plesiocystis pacifica SIR-1</name>
    <dbReference type="NCBI Taxonomy" id="391625"/>
    <lineage>
        <taxon>Bacteria</taxon>
        <taxon>Pseudomonadati</taxon>
        <taxon>Myxococcota</taxon>
        <taxon>Polyangia</taxon>
        <taxon>Nannocystales</taxon>
        <taxon>Nannocystaceae</taxon>
        <taxon>Plesiocystis</taxon>
    </lineage>
</organism>
<dbReference type="Pfam" id="PF05099">
    <property type="entry name" value="TerB"/>
    <property type="match status" value="1"/>
</dbReference>
<accession>A6G2E4</accession>
<dbReference type="Gene3D" id="1.10.3680.10">
    <property type="entry name" value="TerB-like"/>
    <property type="match status" value="1"/>
</dbReference>
<evidence type="ECO:0000313" key="3">
    <source>
        <dbReference type="Proteomes" id="UP000005801"/>
    </source>
</evidence>
<name>A6G2E4_9BACT</name>
<proteinExistence type="predicted"/>
<protein>
    <recommendedName>
        <fullName evidence="1">Co-chaperone DjlA N-terminal domain-containing protein</fullName>
    </recommendedName>
</protein>
<reference evidence="2 3" key="1">
    <citation type="submission" date="2007-06" db="EMBL/GenBank/DDBJ databases">
        <authorList>
            <person name="Shimkets L."/>
            <person name="Ferriera S."/>
            <person name="Johnson J."/>
            <person name="Kravitz S."/>
            <person name="Beeson K."/>
            <person name="Sutton G."/>
            <person name="Rogers Y.-H."/>
            <person name="Friedman R."/>
            <person name="Frazier M."/>
            <person name="Venter J.C."/>
        </authorList>
    </citation>
    <scope>NUCLEOTIDE SEQUENCE [LARGE SCALE GENOMIC DNA]</scope>
    <source>
        <strain evidence="2 3">SIR-1</strain>
    </source>
</reference>